<dbReference type="Gene3D" id="2.170.130.10">
    <property type="entry name" value="TonB-dependent receptor, plug domain"/>
    <property type="match status" value="1"/>
</dbReference>
<dbReference type="PANTHER" id="PTHR40980">
    <property type="entry name" value="PLUG DOMAIN-CONTAINING PROTEIN"/>
    <property type="match status" value="1"/>
</dbReference>
<dbReference type="PANTHER" id="PTHR40980:SF4">
    <property type="entry name" value="TONB-DEPENDENT RECEPTOR-LIKE BETA-BARREL DOMAIN-CONTAINING PROTEIN"/>
    <property type="match status" value="1"/>
</dbReference>
<keyword evidence="6" id="KW-0675">Receptor</keyword>
<comment type="subcellular location">
    <subcellularLocation>
        <location evidence="1">Cell outer membrane</location>
    </subcellularLocation>
</comment>
<evidence type="ECO:0000256" key="1">
    <source>
        <dbReference type="ARBA" id="ARBA00004442"/>
    </source>
</evidence>
<feature type="signal peptide" evidence="4">
    <location>
        <begin position="1"/>
        <end position="18"/>
    </location>
</feature>
<feature type="domain" description="TonB-dependent receptor-like beta-barrel" evidence="5">
    <location>
        <begin position="411"/>
        <end position="899"/>
    </location>
</feature>
<keyword evidence="2" id="KW-0472">Membrane</keyword>
<dbReference type="InterPro" id="IPR008969">
    <property type="entry name" value="CarboxyPept-like_regulatory"/>
</dbReference>
<dbReference type="Gene3D" id="2.60.40.1120">
    <property type="entry name" value="Carboxypeptidase-like, regulatory domain"/>
    <property type="match status" value="1"/>
</dbReference>
<keyword evidence="4" id="KW-0732">Signal</keyword>
<dbReference type="InterPro" id="IPR036942">
    <property type="entry name" value="Beta-barrel_TonB_sf"/>
</dbReference>
<dbReference type="InterPro" id="IPR000531">
    <property type="entry name" value="Beta-barrel_TonB"/>
</dbReference>
<evidence type="ECO:0000313" key="6">
    <source>
        <dbReference type="EMBL" id="GLB48017.1"/>
    </source>
</evidence>
<protein>
    <submittedName>
        <fullName evidence="6">TonB-dependent receptor</fullName>
    </submittedName>
</protein>
<proteinExistence type="predicted"/>
<feature type="chain" id="PRO_5046108979" evidence="4">
    <location>
        <begin position="19"/>
        <end position="934"/>
    </location>
</feature>
<dbReference type="RefSeq" id="WP_281763676.1">
    <property type="nucleotide sequence ID" value="NZ_BRVO01000001.1"/>
</dbReference>
<dbReference type="Proteomes" id="UP001143543">
    <property type="component" value="Unassembled WGS sequence"/>
</dbReference>
<sequence length="934" mass="104072">MKYFLTTILLMFITLGFAQENGSIVGTITDKDMNDEPLPFANVQIKGTAKGTTTDMDGLFQIQDVTPGTYTVVISFIGYKTLEVPDVKVEAGKVANLNASLSADSQMLEAVTVETTTKKDSQVALLIEQKKAVEIKTSIGAQELSRKGISDASQGVVAAAGITKVASRGIFIRGLDDRYNSLLVNELPVSVVDWEQKIVPLELFTSDILRNIDINKVYYPNLYGDFAGATIDIHTKDIPNSQVVEVSFGAGVNSNAFKSGNTFLIDKESSTEYFGFGGADAREIPAVFSENTISTNISLTPSESANLFESDYNYEEAGTPVSFDFGVVVGDKIDLKNSDARLGYYIGLSYSNDYNWQYGSDLQYGGSGTEVRGFSKDNSFEFSTTSNLLMSLLYQNPRTKLALNYLQPRTSSNNFQDAQGFTRDVDNKFARNNRYKNSVLHQIQFIGSSYLDESNTSGVRYLGTYGIGKFSQPDQKVWSYEDNNEDGIYTTEFSNADDLIYNRYFLSSDNYNIAGKLEYFRKMGEVSDENGDFFKHTVKVGADANIEEVDFFNRFLLVSRYTTTANAFIVNPDRPNDVIENGFASGDLRYTESVGAPKSYVGNNNIYAGYASYAYKPSQKFDVSAGTRVEYINREYTLQNSGILTQFNTIEIESGAKLLPFVNAKYSLSDKTNLRFAASKTYTRPKNVETAPFLRIDSKGDELVGNPNLVLSDNYNADLKFELFPNSGELLSLNAFAKHIENPIETIRVQQGGTSFRTTFVNTESAFLYGLELEVIKKLGNIFDNEALNNIYFGFNATYMQSNVTLDRSDANQVGLISDERSLQGASDFLFNADANYDFRLSDNWESTFTVTFNTFSERISALGSGTINDQYEQPFNDLTFIWKNKLNEHLSVSFKASNILNDTSERIVDQLNVQSYTNYKRGTDFSVGVNYSF</sequence>
<name>A0ABQ5MF44_9FLAO</name>
<reference evidence="6" key="1">
    <citation type="submission" date="2022-07" db="EMBL/GenBank/DDBJ databases">
        <title>Taxonomy of Novel Oxalotrophic and Methylotrophic Bacteria.</title>
        <authorList>
            <person name="Sahin N."/>
            <person name="Tani A."/>
        </authorList>
    </citation>
    <scope>NUCLEOTIDE SEQUENCE</scope>
    <source>
        <strain evidence="6">Y10</strain>
    </source>
</reference>
<evidence type="ECO:0000256" key="4">
    <source>
        <dbReference type="SAM" id="SignalP"/>
    </source>
</evidence>
<dbReference type="Gene3D" id="2.40.170.20">
    <property type="entry name" value="TonB-dependent receptor, beta-barrel domain"/>
    <property type="match status" value="1"/>
</dbReference>
<organism evidence="6 7">
    <name type="scientific">Neptunitalea lumnitzerae</name>
    <dbReference type="NCBI Taxonomy" id="2965509"/>
    <lineage>
        <taxon>Bacteria</taxon>
        <taxon>Pseudomonadati</taxon>
        <taxon>Bacteroidota</taxon>
        <taxon>Flavobacteriia</taxon>
        <taxon>Flavobacteriales</taxon>
        <taxon>Flavobacteriaceae</taxon>
        <taxon>Neptunitalea</taxon>
    </lineage>
</organism>
<evidence type="ECO:0000256" key="3">
    <source>
        <dbReference type="ARBA" id="ARBA00023237"/>
    </source>
</evidence>
<dbReference type="InterPro" id="IPR037066">
    <property type="entry name" value="Plug_dom_sf"/>
</dbReference>
<dbReference type="Pfam" id="PF13715">
    <property type="entry name" value="CarbopepD_reg_2"/>
    <property type="match status" value="1"/>
</dbReference>
<dbReference type="SUPFAM" id="SSF56935">
    <property type="entry name" value="Porins"/>
    <property type="match status" value="1"/>
</dbReference>
<evidence type="ECO:0000259" key="5">
    <source>
        <dbReference type="Pfam" id="PF00593"/>
    </source>
</evidence>
<comment type="caution">
    <text evidence="6">The sequence shown here is derived from an EMBL/GenBank/DDBJ whole genome shotgun (WGS) entry which is preliminary data.</text>
</comment>
<gene>
    <name evidence="6" type="ORF">Y10_03850</name>
</gene>
<evidence type="ECO:0000256" key="2">
    <source>
        <dbReference type="ARBA" id="ARBA00023136"/>
    </source>
</evidence>
<dbReference type="SUPFAM" id="SSF49464">
    <property type="entry name" value="Carboxypeptidase regulatory domain-like"/>
    <property type="match status" value="1"/>
</dbReference>
<keyword evidence="7" id="KW-1185">Reference proteome</keyword>
<keyword evidence="3" id="KW-0998">Cell outer membrane</keyword>
<dbReference type="EMBL" id="BRVO01000001">
    <property type="protein sequence ID" value="GLB48017.1"/>
    <property type="molecule type" value="Genomic_DNA"/>
</dbReference>
<dbReference type="Pfam" id="PF00593">
    <property type="entry name" value="TonB_dep_Rec_b-barrel"/>
    <property type="match status" value="1"/>
</dbReference>
<evidence type="ECO:0000313" key="7">
    <source>
        <dbReference type="Proteomes" id="UP001143543"/>
    </source>
</evidence>
<accession>A0ABQ5MF44</accession>